<gene>
    <name evidence="1" type="ORF">OIU84_023518</name>
</gene>
<protein>
    <submittedName>
        <fullName evidence="1">Uncharacterized protein</fullName>
    </submittedName>
</protein>
<reference evidence="1 2" key="1">
    <citation type="journal article" date="2023" name="Int. J. Mol. Sci.">
        <title>De Novo Assembly and Annotation of 11 Diverse Shrub Willow (Salix) Genomes Reveals Novel Gene Organization in Sex-Linked Regions.</title>
        <authorList>
            <person name="Hyden B."/>
            <person name="Feng K."/>
            <person name="Yates T.B."/>
            <person name="Jawdy S."/>
            <person name="Cereghino C."/>
            <person name="Smart L.B."/>
            <person name="Muchero W."/>
        </authorList>
    </citation>
    <scope>NUCLEOTIDE SEQUENCE [LARGE SCALE GENOMIC DNA]</scope>
    <source>
        <tissue evidence="1">Shoot tip</tissue>
    </source>
</reference>
<keyword evidence="2" id="KW-1185">Reference proteome</keyword>
<organism evidence="1 2">
    <name type="scientific">Salix udensis</name>
    <dbReference type="NCBI Taxonomy" id="889485"/>
    <lineage>
        <taxon>Eukaryota</taxon>
        <taxon>Viridiplantae</taxon>
        <taxon>Streptophyta</taxon>
        <taxon>Embryophyta</taxon>
        <taxon>Tracheophyta</taxon>
        <taxon>Spermatophyta</taxon>
        <taxon>Magnoliopsida</taxon>
        <taxon>eudicotyledons</taxon>
        <taxon>Gunneridae</taxon>
        <taxon>Pentapetalae</taxon>
        <taxon>rosids</taxon>
        <taxon>fabids</taxon>
        <taxon>Malpighiales</taxon>
        <taxon>Salicaceae</taxon>
        <taxon>Saliceae</taxon>
        <taxon>Salix</taxon>
    </lineage>
</organism>
<evidence type="ECO:0000313" key="2">
    <source>
        <dbReference type="Proteomes" id="UP001162972"/>
    </source>
</evidence>
<proteinExistence type="predicted"/>
<dbReference type="EMBL" id="JAPFFJ010000005">
    <property type="protein sequence ID" value="KAJ6428111.1"/>
    <property type="molecule type" value="Genomic_DNA"/>
</dbReference>
<accession>A0AAD6PFV5</accession>
<sequence length="169" mass="19661">MDKKTRYYISLCIHGKHIKVIEHSRSQEVRNEFPAAYTDCENKRNPFIFLEVFLRFYESKHNKIASRHDSFERSSVCRHPRMIIHYTRSSAPSHIHANAIIASKRGSKMKEKGGSTALSIVNNLSSFLRQSICLSQGFCFFADNSWALASWNGMKIEYIKTFFINWEST</sequence>
<dbReference type="Proteomes" id="UP001162972">
    <property type="component" value="Chromosome 1"/>
</dbReference>
<name>A0AAD6PFV5_9ROSI</name>
<dbReference type="AlphaFoldDB" id="A0AAD6PFV5"/>
<comment type="caution">
    <text evidence="1">The sequence shown here is derived from an EMBL/GenBank/DDBJ whole genome shotgun (WGS) entry which is preliminary data.</text>
</comment>
<evidence type="ECO:0000313" key="1">
    <source>
        <dbReference type="EMBL" id="KAJ6428111.1"/>
    </source>
</evidence>